<dbReference type="Proteomes" id="UP000008783">
    <property type="component" value="Unassembled WGS sequence"/>
</dbReference>
<proteinExistence type="predicted"/>
<sequence>MLGHPEYSKFTSQQLVASGCYIPKLYLKYPTTPLSTQQIPLQHRKPKTKHQMARGPNCLSKEDAQLARSWLHTSQNPIYANAMKRDQFWENAAEHFNENSPGGHREGKDLSTRWAKLRAAVTKFCGIYASIERNPPSGSEKLDWLSQAKTIFSDQTGKSFIFETSPAPPQSSGTVSNPPNTPTSQQAADSPSANDGRRPTGVKAAKRALTQNEFLQKKLKLMETSAKESRDLSQKRFQEMLRANDLQEKVVEMDILGKDLSSCVDEFKQAYYTRAKKVILKKLEEAENQPPPSPPTNNQAPSSSTNLESQDDGTESLASSHHDPLNLTLEPNKLQVDDEEEGAEDHNGPVGDACNNLNIDPAFL</sequence>
<dbReference type="GeneID" id="10533894"/>
<evidence type="ECO:0000313" key="3">
    <source>
        <dbReference type="EMBL" id="EFP81857.1"/>
    </source>
</evidence>
<dbReference type="InParanoid" id="E3KCA3"/>
<organism evidence="3 4">
    <name type="scientific">Puccinia graminis f. sp. tritici (strain CRL 75-36-700-3 / race SCCL)</name>
    <name type="common">Black stem rust fungus</name>
    <dbReference type="NCBI Taxonomy" id="418459"/>
    <lineage>
        <taxon>Eukaryota</taxon>
        <taxon>Fungi</taxon>
        <taxon>Dikarya</taxon>
        <taxon>Basidiomycota</taxon>
        <taxon>Pucciniomycotina</taxon>
        <taxon>Pucciniomycetes</taxon>
        <taxon>Pucciniales</taxon>
        <taxon>Pucciniaceae</taxon>
        <taxon>Puccinia</taxon>
    </lineage>
</organism>
<dbReference type="OMA" id="YELAYFT"/>
<dbReference type="EMBL" id="DS178280">
    <property type="protein sequence ID" value="EFP81857.1"/>
    <property type="molecule type" value="Genomic_DNA"/>
</dbReference>
<feature type="region of interest" description="Disordered" evidence="1">
    <location>
        <begin position="160"/>
        <end position="202"/>
    </location>
</feature>
<reference key="1">
    <citation type="submission" date="2007-01" db="EMBL/GenBank/DDBJ databases">
        <title>The Genome Sequence of Puccinia graminis f. sp. tritici Strain CRL 75-36-700-3.</title>
        <authorList>
            <consortium name="The Broad Institute Genome Sequencing Platform"/>
            <person name="Birren B."/>
            <person name="Lander E."/>
            <person name="Galagan J."/>
            <person name="Nusbaum C."/>
            <person name="Devon K."/>
            <person name="Cuomo C."/>
            <person name="Jaffe D."/>
            <person name="Butler J."/>
            <person name="Alvarez P."/>
            <person name="Gnerre S."/>
            <person name="Grabherr M."/>
            <person name="Mauceli E."/>
            <person name="Brockman W."/>
            <person name="Young S."/>
            <person name="LaButti K."/>
            <person name="Sykes S."/>
            <person name="DeCaprio D."/>
            <person name="Crawford M."/>
            <person name="Koehrsen M."/>
            <person name="Engels R."/>
            <person name="Montgomery P."/>
            <person name="Pearson M."/>
            <person name="Howarth C."/>
            <person name="Larson L."/>
            <person name="White J."/>
            <person name="Zeng Q."/>
            <person name="Kodira C."/>
            <person name="Yandava C."/>
            <person name="Alvarado L."/>
            <person name="O'Leary S."/>
            <person name="Szabo L."/>
            <person name="Dean R."/>
            <person name="Schein J."/>
        </authorList>
    </citation>
    <scope>NUCLEOTIDE SEQUENCE</scope>
    <source>
        <strain>CRL 75-36-700-3</strain>
    </source>
</reference>
<feature type="domain" description="No apical meristem-associated C-terminal" evidence="2">
    <location>
        <begin position="164"/>
        <end position="279"/>
    </location>
</feature>
<reference evidence="4" key="2">
    <citation type="journal article" date="2011" name="Proc. Natl. Acad. Sci. U.S.A.">
        <title>Obligate biotrophy features unraveled by the genomic analysis of rust fungi.</title>
        <authorList>
            <person name="Duplessis S."/>
            <person name="Cuomo C.A."/>
            <person name="Lin Y.-C."/>
            <person name="Aerts A."/>
            <person name="Tisserant E."/>
            <person name="Veneault-Fourrey C."/>
            <person name="Joly D.L."/>
            <person name="Hacquard S."/>
            <person name="Amselem J."/>
            <person name="Cantarel B.L."/>
            <person name="Chiu R."/>
            <person name="Coutinho P.M."/>
            <person name="Feau N."/>
            <person name="Field M."/>
            <person name="Frey P."/>
            <person name="Gelhaye E."/>
            <person name="Goldberg J."/>
            <person name="Grabherr M.G."/>
            <person name="Kodira C.D."/>
            <person name="Kohler A."/>
            <person name="Kuees U."/>
            <person name="Lindquist E.A."/>
            <person name="Lucas S.M."/>
            <person name="Mago R."/>
            <person name="Mauceli E."/>
            <person name="Morin E."/>
            <person name="Murat C."/>
            <person name="Pangilinan J.L."/>
            <person name="Park R."/>
            <person name="Pearson M."/>
            <person name="Quesneville H."/>
            <person name="Rouhier N."/>
            <person name="Sakthikumar S."/>
            <person name="Salamov A.A."/>
            <person name="Schmutz J."/>
            <person name="Selles B."/>
            <person name="Shapiro H."/>
            <person name="Tanguay P."/>
            <person name="Tuskan G.A."/>
            <person name="Henrissat B."/>
            <person name="Van de Peer Y."/>
            <person name="Rouze P."/>
            <person name="Ellis J.G."/>
            <person name="Dodds P.N."/>
            <person name="Schein J.E."/>
            <person name="Zhong S."/>
            <person name="Hamelin R.C."/>
            <person name="Grigoriev I.V."/>
            <person name="Szabo L.J."/>
            <person name="Martin F."/>
        </authorList>
    </citation>
    <scope>NUCLEOTIDE SEQUENCE [LARGE SCALE GENOMIC DNA]</scope>
    <source>
        <strain evidence="4">CRL 75-36-700-3 / race SCCL</strain>
    </source>
</reference>
<name>E3KCA3_PUCGT</name>
<dbReference type="InterPro" id="IPR029466">
    <property type="entry name" value="NAM-associated_C"/>
</dbReference>
<dbReference type="RefSeq" id="XP_003326276.1">
    <property type="nucleotide sequence ID" value="XM_003326228.1"/>
</dbReference>
<dbReference type="AlphaFoldDB" id="E3KCA3"/>
<dbReference type="VEuPathDB" id="FungiDB:PGTG_08106"/>
<gene>
    <name evidence="3" type="ORF">PGTG_08106</name>
</gene>
<dbReference type="OrthoDB" id="76487at2759"/>
<evidence type="ECO:0000313" key="4">
    <source>
        <dbReference type="Proteomes" id="UP000008783"/>
    </source>
</evidence>
<feature type="compositionally biased region" description="Low complexity" evidence="1">
    <location>
        <begin position="296"/>
        <end position="306"/>
    </location>
</feature>
<evidence type="ECO:0000256" key="1">
    <source>
        <dbReference type="SAM" id="MobiDB-lite"/>
    </source>
</evidence>
<keyword evidence="4" id="KW-1185">Reference proteome</keyword>
<dbReference type="PANTHER" id="PTHR45023:SF4">
    <property type="entry name" value="GLYCINE-RICH PROTEIN-RELATED"/>
    <property type="match status" value="1"/>
</dbReference>
<evidence type="ECO:0000259" key="2">
    <source>
        <dbReference type="Pfam" id="PF14303"/>
    </source>
</evidence>
<dbReference type="Pfam" id="PF14303">
    <property type="entry name" value="NAM-associated"/>
    <property type="match status" value="1"/>
</dbReference>
<dbReference type="STRING" id="418459.E3KCA3"/>
<feature type="region of interest" description="Disordered" evidence="1">
    <location>
        <begin position="283"/>
        <end position="364"/>
    </location>
</feature>
<dbReference type="HOGENOM" id="CLU_055324_1_1_1"/>
<protein>
    <recommendedName>
        <fullName evidence="2">No apical meristem-associated C-terminal domain-containing protein</fullName>
    </recommendedName>
</protein>
<dbReference type="PANTHER" id="PTHR45023">
    <property type="match status" value="1"/>
</dbReference>
<dbReference type="KEGG" id="pgr:PGTG_08106"/>
<feature type="compositionally biased region" description="Polar residues" evidence="1">
    <location>
        <begin position="170"/>
        <end position="193"/>
    </location>
</feature>
<accession>E3KCA3</accession>